<organism evidence="2 3">
    <name type="scientific">Cannabis sativa</name>
    <name type="common">Hemp</name>
    <name type="synonym">Marijuana</name>
    <dbReference type="NCBI Taxonomy" id="3483"/>
    <lineage>
        <taxon>Eukaryota</taxon>
        <taxon>Viridiplantae</taxon>
        <taxon>Streptophyta</taxon>
        <taxon>Embryophyta</taxon>
        <taxon>Tracheophyta</taxon>
        <taxon>Spermatophyta</taxon>
        <taxon>Magnoliopsida</taxon>
        <taxon>eudicotyledons</taxon>
        <taxon>Gunneridae</taxon>
        <taxon>Pentapetalae</taxon>
        <taxon>rosids</taxon>
        <taxon>fabids</taxon>
        <taxon>Rosales</taxon>
        <taxon>Cannabaceae</taxon>
        <taxon>Cannabis</taxon>
    </lineage>
</organism>
<dbReference type="AlphaFoldDB" id="A0A7J6HRC8"/>
<protein>
    <recommendedName>
        <fullName evidence="4">TPX2 C-terminal domain-containing protein</fullName>
    </recommendedName>
</protein>
<feature type="region of interest" description="Disordered" evidence="1">
    <location>
        <begin position="279"/>
        <end position="341"/>
    </location>
</feature>
<dbReference type="EMBL" id="JAATIQ010000033">
    <property type="protein sequence ID" value="KAF4397431.1"/>
    <property type="molecule type" value="Genomic_DNA"/>
</dbReference>
<name>A0A7J6HRC8_CANSA</name>
<accession>A0A7J6HRC8</accession>
<feature type="compositionally biased region" description="Low complexity" evidence="1">
    <location>
        <begin position="323"/>
        <end position="335"/>
    </location>
</feature>
<gene>
    <name evidence="2" type="ORF">G4B88_027171</name>
</gene>
<evidence type="ECO:0000313" key="3">
    <source>
        <dbReference type="Proteomes" id="UP000583929"/>
    </source>
</evidence>
<feature type="compositionally biased region" description="Polar residues" evidence="1">
    <location>
        <begin position="499"/>
        <end position="538"/>
    </location>
</feature>
<evidence type="ECO:0000313" key="2">
    <source>
        <dbReference type="EMBL" id="KAF4397431.1"/>
    </source>
</evidence>
<dbReference type="InterPro" id="IPR044216">
    <property type="entry name" value="WDL7"/>
</dbReference>
<feature type="compositionally biased region" description="Polar residues" evidence="1">
    <location>
        <begin position="281"/>
        <end position="322"/>
    </location>
</feature>
<comment type="caution">
    <text evidence="2">The sequence shown here is derived from an EMBL/GenBank/DDBJ whole genome shotgun (WGS) entry which is preliminary data.</text>
</comment>
<sequence>MGETTCLMQVQPFSYASGPPNEANEGNPIHAFGQSISFGRFMSESLAWEKWSTFSNNRYVEEAERFSQPGSVAQKKAFFEAHYKNLAARKAAAAAAALLEKENAAASANSAALDKHPQPTQDSKVSNFEAVVDELGQRNLVVNGNGHCPNVGKIEAFNSRKVVEVSSNVENQEEEKVKELNVTAKMEKSISKPEQEVSKKKITLSSSKSSTKSSAFTRLSTKSATSTTTATPLNKRLVIEQADKKRSSTPKSLHKAINFTPIRELNRITSSVIRKIENSRMGASSSKANKDLSTPLRTPNMVSKNGVRQQTLNTPCSSNRRATTTTPLNPPTAGTKSSGPKWRLLPTDCSKFFSGSRNKTRSPFSSTPFSLRTEERAAKRQEAWLFSLPFFSLSLKKNSMRMRQKPSSYKQKSSAYNTVPKSITYTQEKPETAAGNLNPSLCFKARPLPDFYKQRKPQQNEMKTVPVTRPQSPNLRSKPTPTKVEKRTSQTPNRPPVKSNGSKQIQGKNARSPTCSLISRPTRTTTITHENRSPNIQQGLMKADEYKL</sequence>
<keyword evidence="3" id="KW-1185">Reference proteome</keyword>
<feature type="region of interest" description="Disordered" evidence="1">
    <location>
        <begin position="454"/>
        <end position="548"/>
    </location>
</feature>
<dbReference type="PANTHER" id="PTHR47067">
    <property type="entry name" value="TPX2 (TARGETING PROTEIN FOR XKLP2) PROTEIN FAMILY-RELATED"/>
    <property type="match status" value="1"/>
</dbReference>
<dbReference type="PANTHER" id="PTHR47067:SF7">
    <property type="entry name" value="TPX2 (TARGETING PROTEIN FOR XKLP2) PROTEIN FAMILY"/>
    <property type="match status" value="1"/>
</dbReference>
<reference evidence="2 3" key="1">
    <citation type="journal article" date="2020" name="bioRxiv">
        <title>Sequence and annotation of 42 cannabis genomes reveals extensive copy number variation in cannabinoid synthesis and pathogen resistance genes.</title>
        <authorList>
            <person name="Mckernan K.J."/>
            <person name="Helbert Y."/>
            <person name="Kane L.T."/>
            <person name="Ebling H."/>
            <person name="Zhang L."/>
            <person name="Liu B."/>
            <person name="Eaton Z."/>
            <person name="Mclaughlin S."/>
            <person name="Kingan S."/>
            <person name="Baybayan P."/>
            <person name="Concepcion G."/>
            <person name="Jordan M."/>
            <person name="Riva A."/>
            <person name="Barbazuk W."/>
            <person name="Harkins T."/>
        </authorList>
    </citation>
    <scope>NUCLEOTIDE SEQUENCE [LARGE SCALE GENOMIC DNA]</scope>
    <source>
        <strain evidence="3">cv. Jamaican Lion 4</strain>
        <tissue evidence="2">Leaf</tissue>
    </source>
</reference>
<evidence type="ECO:0000256" key="1">
    <source>
        <dbReference type="SAM" id="MobiDB-lite"/>
    </source>
</evidence>
<evidence type="ECO:0008006" key="4">
    <source>
        <dbReference type="Google" id="ProtNLM"/>
    </source>
</evidence>
<dbReference type="Proteomes" id="UP000583929">
    <property type="component" value="Unassembled WGS sequence"/>
</dbReference>
<feature type="compositionally biased region" description="Polar residues" evidence="1">
    <location>
        <begin position="469"/>
        <end position="480"/>
    </location>
</feature>
<proteinExistence type="predicted"/>